<evidence type="ECO:0000313" key="1">
    <source>
        <dbReference type="EMBL" id="CAG8477737.1"/>
    </source>
</evidence>
<keyword evidence="2" id="KW-1185">Reference proteome</keyword>
<dbReference type="OrthoDB" id="2246451at2759"/>
<proteinExistence type="predicted"/>
<dbReference type="EMBL" id="CAJVPI010000090">
    <property type="protein sequence ID" value="CAG8477737.1"/>
    <property type="molecule type" value="Genomic_DNA"/>
</dbReference>
<organism evidence="1 2">
    <name type="scientific">Paraglomus brasilianum</name>
    <dbReference type="NCBI Taxonomy" id="144538"/>
    <lineage>
        <taxon>Eukaryota</taxon>
        <taxon>Fungi</taxon>
        <taxon>Fungi incertae sedis</taxon>
        <taxon>Mucoromycota</taxon>
        <taxon>Glomeromycotina</taxon>
        <taxon>Glomeromycetes</taxon>
        <taxon>Paraglomerales</taxon>
        <taxon>Paraglomeraceae</taxon>
        <taxon>Paraglomus</taxon>
    </lineage>
</organism>
<comment type="caution">
    <text evidence="1">The sequence shown here is derived from an EMBL/GenBank/DDBJ whole genome shotgun (WGS) entry which is preliminary data.</text>
</comment>
<accession>A0A9N8WBJ5</accession>
<dbReference type="Proteomes" id="UP000789739">
    <property type="component" value="Unassembled WGS sequence"/>
</dbReference>
<reference evidence="1" key="1">
    <citation type="submission" date="2021-06" db="EMBL/GenBank/DDBJ databases">
        <authorList>
            <person name="Kallberg Y."/>
            <person name="Tangrot J."/>
            <person name="Rosling A."/>
        </authorList>
    </citation>
    <scope>NUCLEOTIDE SEQUENCE</scope>
    <source>
        <strain evidence="1">BR232B</strain>
    </source>
</reference>
<protein>
    <submittedName>
        <fullName evidence="1">5171_t:CDS:1</fullName>
    </submittedName>
</protein>
<gene>
    <name evidence="1" type="ORF">PBRASI_LOCUS1409</name>
</gene>
<sequence length="606" mass="68906">MRSVALNEYPCKDNVAYVKDVTIQLSHFMFRRDELMDRNTNQNNVSSWLLGLRHQPCTAESEKVIVYLNTLHEGLISCKTPEECNSRYPQGINTLTELARKDGIALDPVLCKHLVNCLLEYSKVIDSADKSQNELHNHHRRDKASHNLADYCGVGTTSLDQAIVNESVGSITRFLDMMEQNSRALSVIIVLIVRKKRLLFASGDPDFIHCRTQPECLRKVSEKCIPMLGDTRFLNLIGRIVRAATCSVFEDKMALSETFIEELIYYKHDSFELLDDEAKFGVWACFPAASEFEIMSLFRAFLSTSDQTYVSPWQIRKSLRASLFIRGIFARPRLLHISIEILVNILNEMEDWRVVRLAGCLVECIVDRSIATGGSLISESSTDSLDILVGYISREEPSVRTISKINSIRNNISLECPPAEIYKRKQCVWLLLMSLNKWRYWIIRAIFDRNSFPRVVDLEPLISYIVWLSYPQRESVCLDTMNVIGDIICYLRAWLCVGGNDYGPVISHLNRYKHIFKNNNLLVDLSLGLWSAVGSSKLLEALIKPCIAASNGVGTQTGGSSHISLTALTIILDYLHENQFLAIEDEYLGEFTKSLEGDYRLFLSQI</sequence>
<dbReference type="AlphaFoldDB" id="A0A9N8WBJ5"/>
<name>A0A9N8WBJ5_9GLOM</name>
<evidence type="ECO:0000313" key="2">
    <source>
        <dbReference type="Proteomes" id="UP000789739"/>
    </source>
</evidence>